<dbReference type="RefSeq" id="WP_093157666.1">
    <property type="nucleotide sequence ID" value="NZ_FNEK01000031.1"/>
</dbReference>
<evidence type="ECO:0000313" key="1">
    <source>
        <dbReference type="EMBL" id="SDK09906.1"/>
    </source>
</evidence>
<dbReference type="SUPFAM" id="SSF52540">
    <property type="entry name" value="P-loop containing nucleoside triphosphate hydrolases"/>
    <property type="match status" value="1"/>
</dbReference>
<dbReference type="OrthoDB" id="8481769at2"/>
<dbReference type="Proteomes" id="UP000199382">
    <property type="component" value="Unassembled WGS sequence"/>
</dbReference>
<dbReference type="InterPro" id="IPR027417">
    <property type="entry name" value="P-loop_NTPase"/>
</dbReference>
<accession>A0A1G8Z4G3</accession>
<evidence type="ECO:0008006" key="3">
    <source>
        <dbReference type="Google" id="ProtNLM"/>
    </source>
</evidence>
<protein>
    <recommendedName>
        <fullName evidence="3">Sulfotransferase family protein</fullName>
    </recommendedName>
</protein>
<dbReference type="EMBL" id="FNEK01000031">
    <property type="protein sequence ID" value="SDK09906.1"/>
    <property type="molecule type" value="Genomic_DNA"/>
</dbReference>
<proteinExistence type="predicted"/>
<reference evidence="1 2" key="1">
    <citation type="submission" date="2016-10" db="EMBL/GenBank/DDBJ databases">
        <authorList>
            <person name="de Groot N.N."/>
        </authorList>
    </citation>
    <scope>NUCLEOTIDE SEQUENCE [LARGE SCALE GENOMIC DNA]</scope>
    <source>
        <strain evidence="1 2">DSM 25294</strain>
    </source>
</reference>
<gene>
    <name evidence="1" type="ORF">SAMN04488026_10317</name>
</gene>
<dbReference type="AlphaFoldDB" id="A0A1G8Z4G3"/>
<dbReference type="STRING" id="571298.SAMN04488026_10317"/>
<sequence>MHVTLHLGAHRTGASTMQNFLTGNARLLAQEGIAVWAPPHTRRGLLSGLVRRPDRITLPLERLGRHSCGRLQVLQHSAARSGMERLILSEQNLLGTAAECLRSERLYPWVFERLNRVVPALHGSCDRIVLGIRAYDRFWTSLLGQAVLNGHSAPDCATLDRLVTQPRRWRRVIEEISAAFPSARLFVWPYERLGGLPERQLAAMTGNSLSPGFAVRMAGVRSWEARGATPEDICGVMADCGHLAPIPISSDGRWLPFDRDQREALVAQYAEDVAWLRSGANGHATLIERADARELRIMDMTGGSIPDDRHQNTTGLG</sequence>
<keyword evidence="2" id="KW-1185">Reference proteome</keyword>
<organism evidence="1 2">
    <name type="scientific">Aliiruegeria lutimaris</name>
    <dbReference type="NCBI Taxonomy" id="571298"/>
    <lineage>
        <taxon>Bacteria</taxon>
        <taxon>Pseudomonadati</taxon>
        <taxon>Pseudomonadota</taxon>
        <taxon>Alphaproteobacteria</taxon>
        <taxon>Rhodobacterales</taxon>
        <taxon>Roseobacteraceae</taxon>
        <taxon>Aliiruegeria</taxon>
    </lineage>
</organism>
<evidence type="ECO:0000313" key="2">
    <source>
        <dbReference type="Proteomes" id="UP000199382"/>
    </source>
</evidence>
<name>A0A1G8Z4G3_9RHOB</name>